<gene>
    <name evidence="3" type="ORF">H6P81_004802</name>
</gene>
<comment type="caution">
    <text evidence="3">The sequence shown here is derived from an EMBL/GenBank/DDBJ whole genome shotgun (WGS) entry which is preliminary data.</text>
</comment>
<dbReference type="SUPFAM" id="SSF52317">
    <property type="entry name" value="Class I glutamine amidotransferase-like"/>
    <property type="match status" value="2"/>
</dbReference>
<evidence type="ECO:0000313" key="4">
    <source>
        <dbReference type="Proteomes" id="UP000825729"/>
    </source>
</evidence>
<evidence type="ECO:0000259" key="2">
    <source>
        <dbReference type="Pfam" id="PF01965"/>
    </source>
</evidence>
<dbReference type="Proteomes" id="UP000825729">
    <property type="component" value="Unassembled WGS sequence"/>
</dbReference>
<dbReference type="InterPro" id="IPR002818">
    <property type="entry name" value="DJ-1/PfpI"/>
</dbReference>
<keyword evidence="4" id="KW-1185">Reference proteome</keyword>
<proteinExistence type="inferred from homology"/>
<protein>
    <recommendedName>
        <fullName evidence="2">DJ-1/PfpI domain-containing protein</fullName>
    </recommendedName>
</protein>
<evidence type="ECO:0000256" key="1">
    <source>
        <dbReference type="ARBA" id="ARBA00008542"/>
    </source>
</evidence>
<dbReference type="EMBL" id="JAINDJ010000003">
    <property type="protein sequence ID" value="KAG9451898.1"/>
    <property type="molecule type" value="Genomic_DNA"/>
</dbReference>
<dbReference type="AlphaFoldDB" id="A0AAV7ESS5"/>
<dbReference type="PANTHER" id="PTHR42733:SF9">
    <property type="entry name" value="DJ-1 PROTEIN HOMOLOG E"/>
    <property type="match status" value="1"/>
</dbReference>
<name>A0AAV7ESS5_ARIFI</name>
<sequence length="389" mass="41598">MGSLAPKSVLMICGDYMEDYEAIVPFQALQAFGLRVDCVCPGKNSGDKCLTAVHDYMGRELYTELPGHLFPLNANFNDVKPELYEALVIPGGRFTELFSLDNKVLNVVTGFALAGKPIVTTCHSQLLLVAAGLIKGRRCTAFPSLKSVVGFAGGVWSDPEPVNKCVMDGNFISAIGWPAHADLLGLLLGSMKSKISGGQNKSVLFLCGDYVEDYEVNVPFMALGALGCRVEAVSPTKKSGETCVTAIHDFEGAQVCSEKSGHYFRVTADWDDVRVDDYDCVVIPGGRSPEFLVTHDKVIKLVEEFAEKDKVLAAVGQGQWVLASAGLLKGKRCASGYGIKAIVKATGGELLDCDEGSLAHGKFLTATGWPALPCFISDLVGLLGINITF</sequence>
<accession>A0AAV7ESS5</accession>
<comment type="similarity">
    <text evidence="1">Belongs to the peptidase C56 family.</text>
</comment>
<feature type="domain" description="DJ-1/PfpI" evidence="2">
    <location>
        <begin position="201"/>
        <end position="380"/>
    </location>
</feature>
<dbReference type="Pfam" id="PF01965">
    <property type="entry name" value="DJ-1_PfpI"/>
    <property type="match status" value="2"/>
</dbReference>
<dbReference type="CDD" id="cd03169">
    <property type="entry name" value="GATase1_PfpI_1"/>
    <property type="match status" value="2"/>
</dbReference>
<dbReference type="PANTHER" id="PTHR42733">
    <property type="entry name" value="DJ-1 PROTEIN"/>
    <property type="match status" value="1"/>
</dbReference>
<reference evidence="3 4" key="1">
    <citation type="submission" date="2021-07" db="EMBL/GenBank/DDBJ databases">
        <title>The Aristolochia fimbriata genome: insights into angiosperm evolution, floral development and chemical biosynthesis.</title>
        <authorList>
            <person name="Jiao Y."/>
        </authorList>
    </citation>
    <scope>NUCLEOTIDE SEQUENCE [LARGE SCALE GENOMIC DNA]</scope>
    <source>
        <strain evidence="3">IBCAS-2021</strain>
        <tissue evidence="3">Leaf</tissue>
    </source>
</reference>
<organism evidence="3 4">
    <name type="scientific">Aristolochia fimbriata</name>
    <name type="common">White veined hardy Dutchman's pipe vine</name>
    <dbReference type="NCBI Taxonomy" id="158543"/>
    <lineage>
        <taxon>Eukaryota</taxon>
        <taxon>Viridiplantae</taxon>
        <taxon>Streptophyta</taxon>
        <taxon>Embryophyta</taxon>
        <taxon>Tracheophyta</taxon>
        <taxon>Spermatophyta</taxon>
        <taxon>Magnoliopsida</taxon>
        <taxon>Magnoliidae</taxon>
        <taxon>Piperales</taxon>
        <taxon>Aristolochiaceae</taxon>
        <taxon>Aristolochia</taxon>
    </lineage>
</organism>
<dbReference type="InterPro" id="IPR006286">
    <property type="entry name" value="C56_PfpI-like"/>
</dbReference>
<dbReference type="Gene3D" id="3.40.50.880">
    <property type="match status" value="2"/>
</dbReference>
<evidence type="ECO:0000313" key="3">
    <source>
        <dbReference type="EMBL" id="KAG9451898.1"/>
    </source>
</evidence>
<dbReference type="InterPro" id="IPR029062">
    <property type="entry name" value="Class_I_gatase-like"/>
</dbReference>
<feature type="domain" description="DJ-1/PfpI" evidence="2">
    <location>
        <begin position="7"/>
        <end position="183"/>
    </location>
</feature>